<comment type="caution">
    <text evidence="2">The sequence shown here is derived from an EMBL/GenBank/DDBJ whole genome shotgun (WGS) entry which is preliminary data.</text>
</comment>
<dbReference type="RefSeq" id="WP_260219358.1">
    <property type="nucleotide sequence ID" value="NZ_JAJAGO010000008.1"/>
</dbReference>
<dbReference type="Proteomes" id="UP001156389">
    <property type="component" value="Unassembled WGS sequence"/>
</dbReference>
<dbReference type="Gene3D" id="3.50.50.60">
    <property type="entry name" value="FAD/NAD(P)-binding domain"/>
    <property type="match status" value="2"/>
</dbReference>
<dbReference type="Gene3D" id="3.30.9.40">
    <property type="match status" value="1"/>
</dbReference>
<sequence>MGRRKILIVGAGQSGLQLAHGLQQHDYDVTVMTSQTPEEVRAGRVRSTQAMFAPALQHERDLGLNFWDDDAPTIGGMHFSIPAMTGGPGPQGLNFVGRLEGSCRSVDQRIKMCAWLLDFARRAAREDGRGRVIIGGATGSDLEYMTRHEMYDLIVVAAGRGGLARMFMPDIERTCFKKPQRHLSVTYVRGLKPDPDFGDADTVNFNLIPGLGELLVLPALTTTGPCHILFFEAIPGGELDRFTYRTRTGAEHLKLTLELMKQHTPRVYQRARDVELTDWGGFLTGSVTPVVRHPVGRPGQHGGPVLGMADAVLTNDPITGQGSNNAAHCAAVYLQAILDQGGKPFDEEWMQRTWDVFWSTTGKAATTWTNAMLQQPQPHVARILTAADRHHAVADRLANGFANPSDLHAWFMDPDKASAYLSEVTGAPRGS</sequence>
<keyword evidence="3" id="KW-1185">Reference proteome</keyword>
<name>A0ABT2JVW9_9ACTN</name>
<organism evidence="2 3">
    <name type="scientific">Streptomyces gossypii</name>
    <dbReference type="NCBI Taxonomy" id="2883101"/>
    <lineage>
        <taxon>Bacteria</taxon>
        <taxon>Bacillati</taxon>
        <taxon>Actinomycetota</taxon>
        <taxon>Actinomycetes</taxon>
        <taxon>Kitasatosporales</taxon>
        <taxon>Streptomycetaceae</taxon>
        <taxon>Streptomyces</taxon>
    </lineage>
</organism>
<evidence type="ECO:0000313" key="3">
    <source>
        <dbReference type="Proteomes" id="UP001156389"/>
    </source>
</evidence>
<reference evidence="2 3" key="1">
    <citation type="submission" date="2021-10" db="EMBL/GenBank/DDBJ databases">
        <title>Streptomyces gossypii sp. nov., isolated from soil collected from cotton field.</title>
        <authorList>
            <person name="Ge X."/>
            <person name="Chen X."/>
            <person name="Liu W."/>
        </authorList>
    </citation>
    <scope>NUCLEOTIDE SEQUENCE [LARGE SCALE GENOMIC DNA]</scope>
    <source>
        <strain evidence="2 3">N2-109</strain>
    </source>
</reference>
<gene>
    <name evidence="2" type="ORF">LHJ74_19405</name>
</gene>
<feature type="domain" description="Styrene monooxygenase StyA putative substrate binding" evidence="1">
    <location>
        <begin position="159"/>
        <end position="270"/>
    </location>
</feature>
<dbReference type="EMBL" id="JAJAGO010000008">
    <property type="protein sequence ID" value="MCT2592043.1"/>
    <property type="molecule type" value="Genomic_DNA"/>
</dbReference>
<dbReference type="InterPro" id="IPR041654">
    <property type="entry name" value="StyA_sbd"/>
</dbReference>
<protein>
    <submittedName>
        <fullName evidence="2">FAD-binding oxidoreductase</fullName>
    </submittedName>
</protein>
<dbReference type="SUPFAM" id="SSF51905">
    <property type="entry name" value="FAD/NAD(P)-binding domain"/>
    <property type="match status" value="1"/>
</dbReference>
<evidence type="ECO:0000259" key="1">
    <source>
        <dbReference type="Pfam" id="PF17885"/>
    </source>
</evidence>
<dbReference type="Pfam" id="PF17885">
    <property type="entry name" value="Smoa_sbd"/>
    <property type="match status" value="1"/>
</dbReference>
<evidence type="ECO:0000313" key="2">
    <source>
        <dbReference type="EMBL" id="MCT2592043.1"/>
    </source>
</evidence>
<proteinExistence type="predicted"/>
<dbReference type="InterPro" id="IPR036188">
    <property type="entry name" value="FAD/NAD-bd_sf"/>
</dbReference>
<accession>A0ABT2JVW9</accession>